<dbReference type="PANTHER" id="PTHR42718">
    <property type="entry name" value="MAJOR FACILITATOR SUPERFAMILY MULTIDRUG TRANSPORTER MFSC"/>
    <property type="match status" value="1"/>
</dbReference>
<keyword evidence="3 6" id="KW-0812">Transmembrane</keyword>
<evidence type="ECO:0000256" key="5">
    <source>
        <dbReference type="ARBA" id="ARBA00023136"/>
    </source>
</evidence>
<name>A0ABU3ZNE7_9GAMM</name>
<keyword evidence="5 6" id="KW-0472">Membrane</keyword>
<dbReference type="SUPFAM" id="SSF103473">
    <property type="entry name" value="MFS general substrate transporter"/>
    <property type="match status" value="1"/>
</dbReference>
<dbReference type="InterPro" id="IPR036259">
    <property type="entry name" value="MFS_trans_sf"/>
</dbReference>
<dbReference type="Gene3D" id="1.20.1250.20">
    <property type="entry name" value="MFS general substrate transporter like domains"/>
    <property type="match status" value="1"/>
</dbReference>
<dbReference type="Proteomes" id="UP001186452">
    <property type="component" value="Unassembled WGS sequence"/>
</dbReference>
<reference evidence="7 8" key="1">
    <citation type="submission" date="2023-10" db="EMBL/GenBank/DDBJ databases">
        <title>Marine bacteria isolated from horseshoe crab.</title>
        <authorList>
            <person name="Cheng T.H."/>
        </authorList>
    </citation>
    <scope>NUCLEOTIDE SEQUENCE [LARGE SCALE GENOMIC DNA]</scope>
    <source>
        <strain evidence="7 8">HSC6</strain>
    </source>
</reference>
<evidence type="ECO:0000313" key="7">
    <source>
        <dbReference type="EMBL" id="MDV5171589.1"/>
    </source>
</evidence>
<feature type="transmembrane region" description="Helical" evidence="6">
    <location>
        <begin position="12"/>
        <end position="33"/>
    </location>
</feature>
<dbReference type="RefSeq" id="WP_317524410.1">
    <property type="nucleotide sequence ID" value="NZ_JAWJZI010000014.1"/>
</dbReference>
<evidence type="ECO:0000256" key="2">
    <source>
        <dbReference type="ARBA" id="ARBA00022448"/>
    </source>
</evidence>
<sequence length="196" mass="20833">MVNALLTKHPSSFDLLGQVLIVIALGSLSYAAIGSGVHGLLSTSTIASLLASFISFSGFIAWQNITSKPMVPLSLFRIPNIMIANTVGFTFMFGYFGLPFLMSMYLQHVRGFTALQTGLTFLPMMLMGLMLTPITHKLVARCGSKRLITAGLALMTLGLASLALLAELCSAQQLSALMALVGLSGPLISPPSQECY</sequence>
<protein>
    <submittedName>
        <fullName evidence="7">MFS transporter</fullName>
    </submittedName>
</protein>
<evidence type="ECO:0000256" key="6">
    <source>
        <dbReference type="SAM" id="Phobius"/>
    </source>
</evidence>
<keyword evidence="8" id="KW-1185">Reference proteome</keyword>
<feature type="transmembrane region" description="Helical" evidence="6">
    <location>
        <begin position="39"/>
        <end position="62"/>
    </location>
</feature>
<feature type="transmembrane region" description="Helical" evidence="6">
    <location>
        <begin position="83"/>
        <end position="106"/>
    </location>
</feature>
<gene>
    <name evidence="7" type="ORF">R2X38_21560</name>
</gene>
<dbReference type="EMBL" id="JAWJZI010000014">
    <property type="protein sequence ID" value="MDV5171589.1"/>
    <property type="molecule type" value="Genomic_DNA"/>
</dbReference>
<dbReference type="PANTHER" id="PTHR42718:SF9">
    <property type="entry name" value="MAJOR FACILITATOR SUPERFAMILY MULTIDRUG TRANSPORTER MFSC"/>
    <property type="match status" value="1"/>
</dbReference>
<comment type="caution">
    <text evidence="7">The sequence shown here is derived from an EMBL/GenBank/DDBJ whole genome shotgun (WGS) entry which is preliminary data.</text>
</comment>
<comment type="subcellular location">
    <subcellularLocation>
        <location evidence="1">Membrane</location>
        <topology evidence="1">Multi-pass membrane protein</topology>
    </subcellularLocation>
</comment>
<evidence type="ECO:0000256" key="4">
    <source>
        <dbReference type="ARBA" id="ARBA00022989"/>
    </source>
</evidence>
<evidence type="ECO:0000256" key="3">
    <source>
        <dbReference type="ARBA" id="ARBA00022692"/>
    </source>
</evidence>
<keyword evidence="4 6" id="KW-1133">Transmembrane helix</keyword>
<evidence type="ECO:0000256" key="1">
    <source>
        <dbReference type="ARBA" id="ARBA00004141"/>
    </source>
</evidence>
<keyword evidence="2" id="KW-0813">Transport</keyword>
<organism evidence="7 8">
    <name type="scientific">Photobacterium rosenbergii</name>
    <dbReference type="NCBI Taxonomy" id="294936"/>
    <lineage>
        <taxon>Bacteria</taxon>
        <taxon>Pseudomonadati</taxon>
        <taxon>Pseudomonadota</taxon>
        <taxon>Gammaproteobacteria</taxon>
        <taxon>Vibrionales</taxon>
        <taxon>Vibrionaceae</taxon>
        <taxon>Photobacterium</taxon>
    </lineage>
</organism>
<feature type="transmembrane region" description="Helical" evidence="6">
    <location>
        <begin position="147"/>
        <end position="166"/>
    </location>
</feature>
<evidence type="ECO:0000313" key="8">
    <source>
        <dbReference type="Proteomes" id="UP001186452"/>
    </source>
</evidence>
<proteinExistence type="predicted"/>
<accession>A0ABU3ZNE7</accession>
<feature type="transmembrane region" description="Helical" evidence="6">
    <location>
        <begin position="112"/>
        <end position="135"/>
    </location>
</feature>